<keyword evidence="2" id="KW-1185">Reference proteome</keyword>
<proteinExistence type="predicted"/>
<evidence type="ECO:0000313" key="2">
    <source>
        <dbReference type="Proteomes" id="UP000681155"/>
    </source>
</evidence>
<accession>A0ABX8EPK2</accession>
<protein>
    <submittedName>
        <fullName evidence="1">Uncharacterized protein</fullName>
    </submittedName>
</protein>
<name>A0ABX8EPK2_9PSED</name>
<organism evidence="1 2">
    <name type="scientific">Pseudomonas hormoni</name>
    <dbReference type="NCBI Taxonomy" id="3093767"/>
    <lineage>
        <taxon>Bacteria</taxon>
        <taxon>Pseudomonadati</taxon>
        <taxon>Pseudomonadota</taxon>
        <taxon>Gammaproteobacteria</taxon>
        <taxon>Pseudomonadales</taxon>
        <taxon>Pseudomonadaceae</taxon>
        <taxon>Pseudomonas</taxon>
    </lineage>
</organism>
<sequence>MQNLRSFTVADLKAAPEGITASHCGHAFEFTETRNGECWTNYAMKAPCGHVYRDNSLSYLKSCARTWAGAYAEDAGLRADVAAIQAGGADDGEGAYAPMHRICTNA</sequence>
<reference evidence="1 2" key="1">
    <citation type="submission" date="2021-05" db="EMBL/GenBank/DDBJ databases">
        <title>Complete genome of the cytokinin-producing biocontrol strain Pseudomonas fluorescens G20-18.</title>
        <authorList>
            <person name="Nielsen T.K."/>
            <person name="Mekureyaw M.F."/>
            <person name="Hansen L.H."/>
            <person name="Nicolaisen M.H."/>
            <person name="Roitsch T.G."/>
            <person name="Hennessy R.C."/>
        </authorList>
    </citation>
    <scope>NUCLEOTIDE SEQUENCE [LARGE SCALE GENOMIC DNA]</scope>
    <source>
        <strain evidence="1 2">G20-18</strain>
    </source>
</reference>
<dbReference type="Proteomes" id="UP000681155">
    <property type="component" value="Chromosome"/>
</dbReference>
<dbReference type="RefSeq" id="WP_214377310.1">
    <property type="nucleotide sequence ID" value="NZ_CP075566.1"/>
</dbReference>
<dbReference type="EMBL" id="CP075566">
    <property type="protein sequence ID" value="QVW21449.1"/>
    <property type="molecule type" value="Genomic_DNA"/>
</dbReference>
<gene>
    <name evidence="1" type="ORF">KJF94_16170</name>
</gene>
<evidence type="ECO:0000313" key="1">
    <source>
        <dbReference type="EMBL" id="QVW21449.1"/>
    </source>
</evidence>